<name>A0A0F9CQS8_9ZZZZ</name>
<sequence>MEKERRVKRNYIFTEKQLKEKLKMEGDITSMGLWKGRSPQMIEDGKITQEEHDCWFIETEDVELEEQEENE</sequence>
<evidence type="ECO:0000313" key="1">
    <source>
        <dbReference type="EMBL" id="KKL28752.1"/>
    </source>
</evidence>
<protein>
    <submittedName>
        <fullName evidence="1">Uncharacterized protein</fullName>
    </submittedName>
</protein>
<reference evidence="1" key="1">
    <citation type="journal article" date="2015" name="Nature">
        <title>Complex archaea that bridge the gap between prokaryotes and eukaryotes.</title>
        <authorList>
            <person name="Spang A."/>
            <person name="Saw J.H."/>
            <person name="Jorgensen S.L."/>
            <person name="Zaremba-Niedzwiedzka K."/>
            <person name="Martijn J."/>
            <person name="Lind A.E."/>
            <person name="van Eijk R."/>
            <person name="Schleper C."/>
            <person name="Guy L."/>
            <person name="Ettema T.J."/>
        </authorList>
    </citation>
    <scope>NUCLEOTIDE SEQUENCE</scope>
</reference>
<proteinExistence type="predicted"/>
<dbReference type="AlphaFoldDB" id="A0A0F9CQS8"/>
<comment type="caution">
    <text evidence="1">The sequence shown here is derived from an EMBL/GenBank/DDBJ whole genome shotgun (WGS) entry which is preliminary data.</text>
</comment>
<accession>A0A0F9CQS8</accession>
<organism evidence="1">
    <name type="scientific">marine sediment metagenome</name>
    <dbReference type="NCBI Taxonomy" id="412755"/>
    <lineage>
        <taxon>unclassified sequences</taxon>
        <taxon>metagenomes</taxon>
        <taxon>ecological metagenomes</taxon>
    </lineage>
</organism>
<dbReference type="EMBL" id="LAZR01034984">
    <property type="protein sequence ID" value="KKL28752.1"/>
    <property type="molecule type" value="Genomic_DNA"/>
</dbReference>
<gene>
    <name evidence="1" type="ORF">LCGC14_2372010</name>
</gene>